<comment type="caution">
    <text evidence="2">The sequence shown here is derived from an EMBL/GenBank/DDBJ whole genome shotgun (WGS) entry which is preliminary data.</text>
</comment>
<evidence type="ECO:0000313" key="2">
    <source>
        <dbReference type="EMBL" id="MFF3669077.1"/>
    </source>
</evidence>
<organism evidence="2 3">
    <name type="scientific">Microtetraspora malaysiensis</name>
    <dbReference type="NCBI Taxonomy" id="161358"/>
    <lineage>
        <taxon>Bacteria</taxon>
        <taxon>Bacillati</taxon>
        <taxon>Actinomycetota</taxon>
        <taxon>Actinomycetes</taxon>
        <taxon>Streptosporangiales</taxon>
        <taxon>Streptosporangiaceae</taxon>
        <taxon>Microtetraspora</taxon>
    </lineage>
</organism>
<evidence type="ECO:0000313" key="3">
    <source>
        <dbReference type="Proteomes" id="UP001602013"/>
    </source>
</evidence>
<evidence type="ECO:0000256" key="1">
    <source>
        <dbReference type="SAM" id="MobiDB-lite"/>
    </source>
</evidence>
<dbReference type="EMBL" id="JBIASD010000018">
    <property type="protein sequence ID" value="MFF3669077.1"/>
    <property type="molecule type" value="Genomic_DNA"/>
</dbReference>
<accession>A0ABW6SY34</accession>
<reference evidence="2 3" key="1">
    <citation type="submission" date="2024-10" db="EMBL/GenBank/DDBJ databases">
        <title>The Natural Products Discovery Center: Release of the First 8490 Sequenced Strains for Exploring Actinobacteria Biosynthetic Diversity.</title>
        <authorList>
            <person name="Kalkreuter E."/>
            <person name="Kautsar S.A."/>
            <person name="Yang D."/>
            <person name="Bader C.D."/>
            <person name="Teijaro C.N."/>
            <person name="Fluegel L."/>
            <person name="Davis C.M."/>
            <person name="Simpson J.R."/>
            <person name="Lauterbach L."/>
            <person name="Steele A.D."/>
            <person name="Gui C."/>
            <person name="Meng S."/>
            <person name="Li G."/>
            <person name="Viehrig K."/>
            <person name="Ye F."/>
            <person name="Su P."/>
            <person name="Kiefer A.F."/>
            <person name="Nichols A."/>
            <person name="Cepeda A.J."/>
            <person name="Yan W."/>
            <person name="Fan B."/>
            <person name="Jiang Y."/>
            <person name="Adhikari A."/>
            <person name="Zheng C.-J."/>
            <person name="Schuster L."/>
            <person name="Cowan T.M."/>
            <person name="Smanski M.J."/>
            <person name="Chevrette M.G."/>
            <person name="De Carvalho L.P.S."/>
            <person name="Shen B."/>
        </authorList>
    </citation>
    <scope>NUCLEOTIDE SEQUENCE [LARGE SCALE GENOMIC DNA]</scope>
    <source>
        <strain evidence="2 3">NPDC002173</strain>
    </source>
</reference>
<dbReference type="Proteomes" id="UP001602013">
    <property type="component" value="Unassembled WGS sequence"/>
</dbReference>
<dbReference type="RefSeq" id="WP_387414929.1">
    <property type="nucleotide sequence ID" value="NZ_JBIASD010000018.1"/>
</dbReference>
<protein>
    <submittedName>
        <fullName evidence="2">Uncharacterized protein</fullName>
    </submittedName>
</protein>
<feature type="region of interest" description="Disordered" evidence="1">
    <location>
        <begin position="1"/>
        <end position="21"/>
    </location>
</feature>
<gene>
    <name evidence="2" type="ORF">ACFYXI_26165</name>
</gene>
<name>A0ABW6SY34_9ACTN</name>
<keyword evidence="3" id="KW-1185">Reference proteome</keyword>
<proteinExistence type="predicted"/>
<sequence length="117" mass="12626">MHDEHVDPNPASNPTRRWEETEEVRIEATHLVGPLGTLPRKVLAALSRTPSHVTDESELATALGVSVDEVQVAIRRVNSFAEAFGFVPLISQQSGGVLIDSVTATVVLAALARRDPH</sequence>